<gene>
    <name evidence="2" type="ORF">GON26_18295</name>
</gene>
<evidence type="ECO:0000313" key="2">
    <source>
        <dbReference type="EMBL" id="MWB96317.1"/>
    </source>
</evidence>
<reference evidence="2 3" key="1">
    <citation type="submission" date="2019-12" db="EMBL/GenBank/DDBJ databases">
        <authorList>
            <person name="Kim Y.S."/>
        </authorList>
    </citation>
    <scope>NUCLEOTIDE SEQUENCE [LARGE SCALE GENOMIC DNA]</scope>
    <source>
        <strain evidence="2 3">GA093</strain>
    </source>
</reference>
<dbReference type="Proteomes" id="UP000471501">
    <property type="component" value="Unassembled WGS sequence"/>
</dbReference>
<dbReference type="PROSITE" id="PS51257">
    <property type="entry name" value="PROKAR_LIPOPROTEIN"/>
    <property type="match status" value="1"/>
</dbReference>
<keyword evidence="3" id="KW-1185">Reference proteome</keyword>
<dbReference type="RefSeq" id="WP_160376213.1">
    <property type="nucleotide sequence ID" value="NZ_WSTB01000012.1"/>
</dbReference>
<sequence length="90" mass="9745">MNVLKKITGWFLFLFAGCLSLALLMSSLNAIVPTISEFKESTASGLGYLMGSLLVIFVFGLLIKYIAKLGLKMIKSKVIVEDSIDDIGAL</sequence>
<name>A0A6I4NZ40_9FLAO</name>
<accession>A0A6I4NZ40</accession>
<proteinExistence type="predicted"/>
<keyword evidence="1" id="KW-1133">Transmembrane helix</keyword>
<keyword evidence="1" id="KW-0812">Transmembrane</keyword>
<comment type="caution">
    <text evidence="2">The sequence shown here is derived from an EMBL/GenBank/DDBJ whole genome shotgun (WGS) entry which is preliminary data.</text>
</comment>
<dbReference type="AlphaFoldDB" id="A0A6I4NZ40"/>
<evidence type="ECO:0000313" key="3">
    <source>
        <dbReference type="Proteomes" id="UP000471501"/>
    </source>
</evidence>
<organism evidence="2 3">
    <name type="scientific">Flavobacterium hydrocarbonoxydans</name>
    <dbReference type="NCBI Taxonomy" id="2683249"/>
    <lineage>
        <taxon>Bacteria</taxon>
        <taxon>Pseudomonadati</taxon>
        <taxon>Bacteroidota</taxon>
        <taxon>Flavobacteriia</taxon>
        <taxon>Flavobacteriales</taxon>
        <taxon>Flavobacteriaceae</taxon>
        <taxon>Flavobacterium</taxon>
    </lineage>
</organism>
<evidence type="ECO:0000256" key="1">
    <source>
        <dbReference type="SAM" id="Phobius"/>
    </source>
</evidence>
<dbReference type="EMBL" id="WSTB01000012">
    <property type="protein sequence ID" value="MWB96317.1"/>
    <property type="molecule type" value="Genomic_DNA"/>
</dbReference>
<protein>
    <submittedName>
        <fullName evidence="2">Uncharacterized protein</fullName>
    </submittedName>
</protein>
<keyword evidence="1" id="KW-0472">Membrane</keyword>
<feature type="transmembrane region" description="Helical" evidence="1">
    <location>
        <begin position="46"/>
        <end position="67"/>
    </location>
</feature>